<evidence type="ECO:0000313" key="1">
    <source>
        <dbReference type="Proteomes" id="UP000515162"/>
    </source>
</evidence>
<name>A0A6P8LD30_DROMA</name>
<proteinExistence type="predicted"/>
<gene>
    <name evidence="2" type="primary">LOC117150517</name>
</gene>
<dbReference type="Proteomes" id="UP000515162">
    <property type="component" value="Chromosome 2L"/>
</dbReference>
<evidence type="ECO:0000313" key="2">
    <source>
        <dbReference type="RefSeq" id="XP_033173324.1"/>
    </source>
</evidence>
<reference evidence="2" key="1">
    <citation type="submission" date="2025-08" db="UniProtKB">
        <authorList>
            <consortium name="RefSeq"/>
        </authorList>
    </citation>
    <scope>IDENTIFICATION</scope>
    <source>
        <strain evidence="2">Mau12</strain>
        <tissue evidence="2">Whole Body</tissue>
    </source>
</reference>
<dbReference type="AlphaFoldDB" id="A0A6P8LD30"/>
<organism evidence="1 2">
    <name type="scientific">Drosophila mauritiana</name>
    <name type="common">Fruit fly</name>
    <dbReference type="NCBI Taxonomy" id="7226"/>
    <lineage>
        <taxon>Eukaryota</taxon>
        <taxon>Metazoa</taxon>
        <taxon>Ecdysozoa</taxon>
        <taxon>Arthropoda</taxon>
        <taxon>Hexapoda</taxon>
        <taxon>Insecta</taxon>
        <taxon>Pterygota</taxon>
        <taxon>Neoptera</taxon>
        <taxon>Endopterygota</taxon>
        <taxon>Diptera</taxon>
        <taxon>Brachycera</taxon>
        <taxon>Muscomorpha</taxon>
        <taxon>Ephydroidea</taxon>
        <taxon>Drosophilidae</taxon>
        <taxon>Drosophila</taxon>
        <taxon>Sophophora</taxon>
    </lineage>
</organism>
<accession>A0A6P8LD30</accession>
<keyword evidence="1" id="KW-1185">Reference proteome</keyword>
<dbReference type="RefSeq" id="XP_033173324.1">
    <property type="nucleotide sequence ID" value="XM_033317433.1"/>
</dbReference>
<protein>
    <submittedName>
        <fullName evidence="2">Uncharacterized protein LOC117150517</fullName>
    </submittedName>
</protein>
<dbReference type="GeneID" id="117150517"/>
<sequence>MNALKFIDNKEIIIEILHLAIDYLIGNITDEQTLRSSHKYGFQNADDFLLVIRIISKFYKDILVKCEKLTQFSGITPEMSRLAHLVLSARYPELRSNLEHWEFLEKKNVIESFVWDTRLILGDSSFGRNIHQLTTLVLQYRHIHIQKELYFEMNSVILSDFIYLLENLLTR</sequence>